<dbReference type="AlphaFoldDB" id="A0A6I4TNN1"/>
<gene>
    <name evidence="10" type="ORF">GRI97_00995</name>
</gene>
<dbReference type="PROSITE" id="PS00623">
    <property type="entry name" value="GMC_OXRED_1"/>
    <property type="match status" value="1"/>
</dbReference>
<protein>
    <submittedName>
        <fullName evidence="10">GMC family oxidoreductase</fullName>
    </submittedName>
</protein>
<evidence type="ECO:0000313" key="11">
    <source>
        <dbReference type="Proteomes" id="UP000469430"/>
    </source>
</evidence>
<accession>A0A6I4TNN1</accession>
<dbReference type="RefSeq" id="WP_161389292.1">
    <property type="nucleotide sequence ID" value="NZ_JBHSCP010000001.1"/>
</dbReference>
<dbReference type="EMBL" id="WTYJ01000001">
    <property type="protein sequence ID" value="MXO97564.1"/>
    <property type="molecule type" value="Genomic_DNA"/>
</dbReference>
<keyword evidence="4 5" id="KW-0274">FAD</keyword>
<dbReference type="GO" id="GO:0016614">
    <property type="term" value="F:oxidoreductase activity, acting on CH-OH group of donors"/>
    <property type="evidence" value="ECO:0007669"/>
    <property type="project" value="InterPro"/>
</dbReference>
<feature type="domain" description="Glucose-methanol-choline oxidoreductase N-terminal" evidence="9">
    <location>
        <begin position="259"/>
        <end position="273"/>
    </location>
</feature>
<dbReference type="PROSITE" id="PS00624">
    <property type="entry name" value="GMC_OXRED_2"/>
    <property type="match status" value="1"/>
</dbReference>
<dbReference type="InterPro" id="IPR007867">
    <property type="entry name" value="GMC_OxRtase_C"/>
</dbReference>
<feature type="region of interest" description="Disordered" evidence="7">
    <location>
        <begin position="549"/>
        <end position="568"/>
    </location>
</feature>
<dbReference type="SUPFAM" id="SSF54373">
    <property type="entry name" value="FAD-linked reductases, C-terminal domain"/>
    <property type="match status" value="1"/>
</dbReference>
<dbReference type="InterPro" id="IPR036188">
    <property type="entry name" value="FAD/NAD-bd_sf"/>
</dbReference>
<dbReference type="PIRSF" id="PIRSF000137">
    <property type="entry name" value="Alcohol_oxidase"/>
    <property type="match status" value="1"/>
</dbReference>
<feature type="compositionally biased region" description="Polar residues" evidence="7">
    <location>
        <begin position="558"/>
        <end position="568"/>
    </location>
</feature>
<evidence type="ECO:0000256" key="5">
    <source>
        <dbReference type="PIRSR" id="PIRSR000137-2"/>
    </source>
</evidence>
<dbReference type="Pfam" id="PF00732">
    <property type="entry name" value="GMC_oxred_N"/>
    <property type="match status" value="1"/>
</dbReference>
<dbReference type="PANTHER" id="PTHR11552">
    <property type="entry name" value="GLUCOSE-METHANOL-CHOLINE GMC OXIDOREDUCTASE"/>
    <property type="match status" value="1"/>
</dbReference>
<dbReference type="GO" id="GO:0050660">
    <property type="term" value="F:flavin adenine dinucleotide binding"/>
    <property type="evidence" value="ECO:0007669"/>
    <property type="project" value="InterPro"/>
</dbReference>
<evidence type="ECO:0000259" key="9">
    <source>
        <dbReference type="PROSITE" id="PS00624"/>
    </source>
</evidence>
<reference evidence="10 11" key="1">
    <citation type="submission" date="2019-12" db="EMBL/GenBank/DDBJ databases">
        <title>Genomic-based taxomic classification of the family Erythrobacteraceae.</title>
        <authorList>
            <person name="Xu L."/>
        </authorList>
    </citation>
    <scope>NUCLEOTIDE SEQUENCE [LARGE SCALE GENOMIC DNA]</scope>
    <source>
        <strain evidence="10 11">S36</strain>
    </source>
</reference>
<organism evidence="10 11">
    <name type="scientific">Croceibacterium xixiisoli</name>
    <dbReference type="NCBI Taxonomy" id="1476466"/>
    <lineage>
        <taxon>Bacteria</taxon>
        <taxon>Pseudomonadati</taxon>
        <taxon>Pseudomonadota</taxon>
        <taxon>Alphaproteobacteria</taxon>
        <taxon>Sphingomonadales</taxon>
        <taxon>Erythrobacteraceae</taxon>
        <taxon>Croceibacterium</taxon>
    </lineage>
</organism>
<dbReference type="InterPro" id="IPR012132">
    <property type="entry name" value="GMC_OxRdtase"/>
</dbReference>
<sequence>MGEAQTAGATAFDYVVVGAGSAGAALAARLGEAADRTVCVIEAGGHDSHPFIHIPSFVGAAIGRAETNWRFATVPQAGMAGREIPVPRGKVLGGSGSINGMVYFRGHPTDYDDWSDAGCTGWSYAEVLPYFTRTEHNENYPASVFHGADGPINVKLVENPNRLNYAFMDALASLQFPACPDFNGPNPEGYGRRQGLLRNGQRESTAKNMLRPALARGNIHLQTDARVARVVVQDGRATGVELTDGRVIHARHEVVLAAGAVQTPQILQLSGIGPAAHLQAMGLEVVHDLPGVGANYHDHVASPLHMETADSTSYGLSWKALPRDILHFFQYLATRRGPLAGNVFESVAFLRTDPSLTRPDVQFVFQPARRLTTKIPFPIGHGYAISPVALYPKSRGTVRLASPDPEAAPVIDPNLLGEAEDILPLIRALKIARAAFASPAFAQYHGTEVAPGPATQSDAEWDRYIRETGYTVHHPVGTCRMGSDAGAVVDPQLRLHGIAGLRVADASVMPSVIGGNTNAPSVMIGERAADFILGKPQLPAAVLPPESVARYKPGTAPNLHSQPQIQPA</sequence>
<evidence type="ECO:0000256" key="7">
    <source>
        <dbReference type="SAM" id="MobiDB-lite"/>
    </source>
</evidence>
<evidence type="ECO:0000313" key="10">
    <source>
        <dbReference type="EMBL" id="MXO97564.1"/>
    </source>
</evidence>
<comment type="cofactor">
    <cofactor evidence="1 5">
        <name>FAD</name>
        <dbReference type="ChEBI" id="CHEBI:57692"/>
    </cofactor>
</comment>
<dbReference type="PANTHER" id="PTHR11552:SF147">
    <property type="entry name" value="CHOLINE DEHYDROGENASE, MITOCHONDRIAL"/>
    <property type="match status" value="1"/>
</dbReference>
<keyword evidence="3 6" id="KW-0285">Flavoprotein</keyword>
<dbReference type="OrthoDB" id="9785276at2"/>
<dbReference type="Gene3D" id="3.50.50.60">
    <property type="entry name" value="FAD/NAD(P)-binding domain"/>
    <property type="match status" value="1"/>
</dbReference>
<keyword evidence="11" id="KW-1185">Reference proteome</keyword>
<comment type="similarity">
    <text evidence="2 6">Belongs to the GMC oxidoreductase family.</text>
</comment>
<dbReference type="SUPFAM" id="SSF51905">
    <property type="entry name" value="FAD/NAD(P)-binding domain"/>
    <property type="match status" value="1"/>
</dbReference>
<feature type="binding site" evidence="5">
    <location>
        <position position="91"/>
    </location>
    <ligand>
        <name>FAD</name>
        <dbReference type="ChEBI" id="CHEBI:57692"/>
    </ligand>
</feature>
<evidence type="ECO:0000256" key="6">
    <source>
        <dbReference type="RuleBase" id="RU003968"/>
    </source>
</evidence>
<dbReference type="Gene3D" id="3.30.560.10">
    <property type="entry name" value="Glucose Oxidase, domain 3"/>
    <property type="match status" value="1"/>
</dbReference>
<feature type="binding site" evidence="5">
    <location>
        <begin position="99"/>
        <end position="102"/>
    </location>
    <ligand>
        <name>FAD</name>
        <dbReference type="ChEBI" id="CHEBI:57692"/>
    </ligand>
</feature>
<feature type="binding site" evidence="5">
    <location>
        <position position="227"/>
    </location>
    <ligand>
        <name>FAD</name>
        <dbReference type="ChEBI" id="CHEBI:57692"/>
    </ligand>
</feature>
<dbReference type="Pfam" id="PF05199">
    <property type="entry name" value="GMC_oxred_C"/>
    <property type="match status" value="1"/>
</dbReference>
<comment type="caution">
    <text evidence="10">The sequence shown here is derived from an EMBL/GenBank/DDBJ whole genome shotgun (WGS) entry which is preliminary data.</text>
</comment>
<dbReference type="Proteomes" id="UP000469430">
    <property type="component" value="Unassembled WGS sequence"/>
</dbReference>
<name>A0A6I4TNN1_9SPHN</name>
<dbReference type="InterPro" id="IPR000172">
    <property type="entry name" value="GMC_OxRdtase_N"/>
</dbReference>
<evidence type="ECO:0000256" key="1">
    <source>
        <dbReference type="ARBA" id="ARBA00001974"/>
    </source>
</evidence>
<evidence type="ECO:0000256" key="2">
    <source>
        <dbReference type="ARBA" id="ARBA00010790"/>
    </source>
</evidence>
<evidence type="ECO:0000256" key="4">
    <source>
        <dbReference type="ARBA" id="ARBA00022827"/>
    </source>
</evidence>
<evidence type="ECO:0000259" key="8">
    <source>
        <dbReference type="PROSITE" id="PS00623"/>
    </source>
</evidence>
<evidence type="ECO:0000256" key="3">
    <source>
        <dbReference type="ARBA" id="ARBA00022630"/>
    </source>
</evidence>
<feature type="domain" description="Glucose-methanol-choline oxidoreductase N-terminal" evidence="8">
    <location>
        <begin position="89"/>
        <end position="112"/>
    </location>
</feature>
<proteinExistence type="inferred from homology"/>